<dbReference type="InterPro" id="IPR035965">
    <property type="entry name" value="PAS-like_dom_sf"/>
</dbReference>
<dbReference type="CDD" id="cd00009">
    <property type="entry name" value="AAA"/>
    <property type="match status" value="1"/>
</dbReference>
<dbReference type="SMART" id="SM00091">
    <property type="entry name" value="PAS"/>
    <property type="match status" value="1"/>
</dbReference>
<proteinExistence type="predicted"/>
<dbReference type="AlphaFoldDB" id="A0A366HB90"/>
<name>A0A366HB90_9BACT</name>
<keyword evidence="4" id="KW-0238">DNA-binding</keyword>
<protein>
    <submittedName>
        <fullName evidence="9">PAS domain S-box-containing protein</fullName>
    </submittedName>
</protein>
<keyword evidence="5" id="KW-0010">Activator</keyword>
<dbReference type="Proteomes" id="UP000253426">
    <property type="component" value="Unassembled WGS sequence"/>
</dbReference>
<dbReference type="SMART" id="SM00065">
    <property type="entry name" value="GAF"/>
    <property type="match status" value="1"/>
</dbReference>
<dbReference type="PROSITE" id="PS00688">
    <property type="entry name" value="SIGMA54_INTERACT_3"/>
    <property type="match status" value="1"/>
</dbReference>
<dbReference type="InterPro" id="IPR000014">
    <property type="entry name" value="PAS"/>
</dbReference>
<dbReference type="InterPro" id="IPR025944">
    <property type="entry name" value="Sigma_54_int_dom_CS"/>
</dbReference>
<accession>A0A366HB90</accession>
<evidence type="ECO:0000313" key="9">
    <source>
        <dbReference type="EMBL" id="RBP39169.1"/>
    </source>
</evidence>
<dbReference type="CDD" id="cd00130">
    <property type="entry name" value="PAS"/>
    <property type="match status" value="1"/>
</dbReference>
<dbReference type="SUPFAM" id="SSF55785">
    <property type="entry name" value="PYP-like sensor domain (PAS domain)"/>
    <property type="match status" value="1"/>
</dbReference>
<dbReference type="InterPro" id="IPR058031">
    <property type="entry name" value="AAA_lid_NorR"/>
</dbReference>
<keyword evidence="3" id="KW-0805">Transcription regulation</keyword>
<dbReference type="FunFam" id="1.10.8.60:FF:000014">
    <property type="entry name" value="DNA-binding transcriptional regulator NtrC"/>
    <property type="match status" value="1"/>
</dbReference>
<dbReference type="Pfam" id="PF00158">
    <property type="entry name" value="Sigma54_activat"/>
    <property type="match status" value="1"/>
</dbReference>
<evidence type="ECO:0000313" key="10">
    <source>
        <dbReference type="Proteomes" id="UP000253426"/>
    </source>
</evidence>
<dbReference type="FunFam" id="3.40.50.300:FF:000006">
    <property type="entry name" value="DNA-binding transcriptional regulator NtrC"/>
    <property type="match status" value="1"/>
</dbReference>
<dbReference type="GO" id="GO:0003677">
    <property type="term" value="F:DNA binding"/>
    <property type="evidence" value="ECO:0007669"/>
    <property type="project" value="UniProtKB-KW"/>
</dbReference>
<dbReference type="SUPFAM" id="SSF55781">
    <property type="entry name" value="GAF domain-like"/>
    <property type="match status" value="1"/>
</dbReference>
<dbReference type="Gene3D" id="1.10.8.60">
    <property type="match status" value="1"/>
</dbReference>
<dbReference type="SUPFAM" id="SSF52540">
    <property type="entry name" value="P-loop containing nucleoside triphosphate hydrolases"/>
    <property type="match status" value="1"/>
</dbReference>
<evidence type="ECO:0000259" key="8">
    <source>
        <dbReference type="PROSITE" id="PS50112"/>
    </source>
</evidence>
<dbReference type="RefSeq" id="WP_211325665.1">
    <property type="nucleotide sequence ID" value="NZ_QNRR01000010.1"/>
</dbReference>
<dbReference type="PANTHER" id="PTHR32071:SF57">
    <property type="entry name" value="C4-DICARBOXYLATE TRANSPORT TRANSCRIPTIONAL REGULATORY PROTEIN DCTD"/>
    <property type="match status" value="1"/>
</dbReference>
<keyword evidence="6" id="KW-0804">Transcription</keyword>
<dbReference type="Gene3D" id="3.30.450.40">
    <property type="match status" value="1"/>
</dbReference>
<evidence type="ECO:0000256" key="5">
    <source>
        <dbReference type="ARBA" id="ARBA00023159"/>
    </source>
</evidence>
<keyword evidence="2" id="KW-0067">ATP-binding</keyword>
<dbReference type="InterPro" id="IPR029016">
    <property type="entry name" value="GAF-like_dom_sf"/>
</dbReference>
<comment type="caution">
    <text evidence="9">The sequence shown here is derived from an EMBL/GenBank/DDBJ whole genome shotgun (WGS) entry which is preliminary data.</text>
</comment>
<evidence type="ECO:0000256" key="4">
    <source>
        <dbReference type="ARBA" id="ARBA00023125"/>
    </source>
</evidence>
<evidence type="ECO:0000256" key="2">
    <source>
        <dbReference type="ARBA" id="ARBA00022840"/>
    </source>
</evidence>
<dbReference type="PROSITE" id="PS50112">
    <property type="entry name" value="PAS"/>
    <property type="match status" value="1"/>
</dbReference>
<feature type="domain" description="PAS" evidence="8">
    <location>
        <begin position="173"/>
        <end position="218"/>
    </location>
</feature>
<dbReference type="GO" id="GO:0005524">
    <property type="term" value="F:ATP binding"/>
    <property type="evidence" value="ECO:0007669"/>
    <property type="project" value="UniProtKB-KW"/>
</dbReference>
<organism evidence="9 10">
    <name type="scientific">Roseimicrobium gellanilyticum</name>
    <dbReference type="NCBI Taxonomy" id="748857"/>
    <lineage>
        <taxon>Bacteria</taxon>
        <taxon>Pseudomonadati</taxon>
        <taxon>Verrucomicrobiota</taxon>
        <taxon>Verrucomicrobiia</taxon>
        <taxon>Verrucomicrobiales</taxon>
        <taxon>Verrucomicrobiaceae</taxon>
        <taxon>Roseimicrobium</taxon>
    </lineage>
</organism>
<evidence type="ECO:0000256" key="1">
    <source>
        <dbReference type="ARBA" id="ARBA00022741"/>
    </source>
</evidence>
<dbReference type="GO" id="GO:0006355">
    <property type="term" value="P:regulation of DNA-templated transcription"/>
    <property type="evidence" value="ECO:0007669"/>
    <property type="project" value="InterPro"/>
</dbReference>
<dbReference type="Pfam" id="PF25601">
    <property type="entry name" value="AAA_lid_14"/>
    <property type="match status" value="1"/>
</dbReference>
<dbReference type="InterPro" id="IPR003593">
    <property type="entry name" value="AAA+_ATPase"/>
</dbReference>
<dbReference type="PROSITE" id="PS00675">
    <property type="entry name" value="SIGMA54_INTERACT_1"/>
    <property type="match status" value="1"/>
</dbReference>
<dbReference type="EMBL" id="QNRR01000010">
    <property type="protein sequence ID" value="RBP39169.1"/>
    <property type="molecule type" value="Genomic_DNA"/>
</dbReference>
<dbReference type="PANTHER" id="PTHR32071">
    <property type="entry name" value="TRANSCRIPTIONAL REGULATORY PROTEIN"/>
    <property type="match status" value="1"/>
</dbReference>
<dbReference type="Gene3D" id="3.30.450.20">
    <property type="entry name" value="PAS domain"/>
    <property type="match status" value="1"/>
</dbReference>
<dbReference type="InterPro" id="IPR002078">
    <property type="entry name" value="Sigma_54_int"/>
</dbReference>
<dbReference type="Pfam" id="PF01590">
    <property type="entry name" value="GAF"/>
    <property type="match status" value="1"/>
</dbReference>
<dbReference type="NCBIfam" id="TIGR00229">
    <property type="entry name" value="sensory_box"/>
    <property type="match status" value="1"/>
</dbReference>
<dbReference type="InterPro" id="IPR025662">
    <property type="entry name" value="Sigma_54_int_dom_ATP-bd_1"/>
</dbReference>
<sequence length="648" mass="71925">MKKKTASLSEEAALRLIVEGTVSETGTEFFRALVRNLAAAVQTNGAWVTEYLPETNRLRALAFWLGDKHLDSYEHDVPGTPCEAVLTERKLVHYPDRIVEIYPQEPDLRSFNIVSYLGVPLFDARGEIMGHLAVMDTKPLPSDPRIISLFEIFAARAAAELRRLRTERELRGREEQVSALLQSVMDGVVVLDATLRIVRVNPAAERLTGYSAEALIGQDSKWFLAGESAKLIANCTNELTGMPHDARHLWIPSQLTVLRADRTRFPAEATLSCFENQGGPFYTLILRNVDDRLTAERQIALLAAEREYLRGERAQDSVLGELIGASRSMLEVRAAIKQVAVTDATVLIHGETGTGKELVAEAIHAASTRKTKPLVRVNCAAIPASLMESEFFGHEKGAFTGAVTKREGRFSLADDGTIFLDEVGELPLDLQAKLLRVLQEGEFEPLGSTKTKKVDVRVVAATNRDLAEMVKEGTFREDLYYRLHVFPIMVPPLRERGDDVVLLANAFMQRFSERMGRQLDPLHREDLHRLASYDWPGNIRELQNVIERAIILTHGTRVNLTRALPVAGVSFPDNEPETESTDKPRILTIEELEALERENLRRALDACGGKISGASGAAQLLGVPASTFSSRMKALGVLRHGEQEKRSS</sequence>
<dbReference type="Gene3D" id="3.40.50.300">
    <property type="entry name" value="P-loop containing nucleotide triphosphate hydrolases"/>
    <property type="match status" value="1"/>
</dbReference>
<evidence type="ECO:0000256" key="6">
    <source>
        <dbReference type="ARBA" id="ARBA00023163"/>
    </source>
</evidence>
<dbReference type="InterPro" id="IPR003018">
    <property type="entry name" value="GAF"/>
</dbReference>
<dbReference type="Pfam" id="PF13426">
    <property type="entry name" value="PAS_9"/>
    <property type="match status" value="1"/>
</dbReference>
<evidence type="ECO:0000259" key="7">
    <source>
        <dbReference type="PROSITE" id="PS50045"/>
    </source>
</evidence>
<keyword evidence="1" id="KW-0547">Nucleotide-binding</keyword>
<gene>
    <name evidence="9" type="ORF">DES53_110193</name>
</gene>
<dbReference type="SMART" id="SM00382">
    <property type="entry name" value="AAA"/>
    <property type="match status" value="1"/>
</dbReference>
<dbReference type="InterPro" id="IPR027417">
    <property type="entry name" value="P-loop_NTPase"/>
</dbReference>
<dbReference type="Gene3D" id="1.10.10.60">
    <property type="entry name" value="Homeodomain-like"/>
    <property type="match status" value="1"/>
</dbReference>
<reference evidence="9 10" key="1">
    <citation type="submission" date="2018-06" db="EMBL/GenBank/DDBJ databases">
        <title>Genomic Encyclopedia of Type Strains, Phase IV (KMG-IV): sequencing the most valuable type-strain genomes for metagenomic binning, comparative biology and taxonomic classification.</title>
        <authorList>
            <person name="Goeker M."/>
        </authorList>
    </citation>
    <scope>NUCLEOTIDE SEQUENCE [LARGE SCALE GENOMIC DNA]</scope>
    <source>
        <strain evidence="9 10">DSM 25532</strain>
    </source>
</reference>
<keyword evidence="10" id="KW-1185">Reference proteome</keyword>
<dbReference type="PROSITE" id="PS50045">
    <property type="entry name" value="SIGMA54_INTERACT_4"/>
    <property type="match status" value="1"/>
</dbReference>
<feature type="domain" description="Sigma-54 factor interaction" evidence="7">
    <location>
        <begin position="322"/>
        <end position="551"/>
    </location>
</feature>
<evidence type="ECO:0000256" key="3">
    <source>
        <dbReference type="ARBA" id="ARBA00023015"/>
    </source>
</evidence>